<evidence type="ECO:0000313" key="2">
    <source>
        <dbReference type="EMBL" id="CUE75673.1"/>
    </source>
</evidence>
<dbReference type="InterPro" id="IPR051181">
    <property type="entry name" value="CAF1_poly(A)_ribonucleases"/>
</dbReference>
<sequence length="641" mass="70334">MEINRANFSATFPKIQHLLQTCDFYAFDLEMTGINPVRCGRGVDAEAIHLETLPHNCRFYSTPEDSFAGKWEAATTFSPMQLGLSIFHKRSADATVATFRQKLTCRESSQVVDKWIEDHRRPEQALELAKATVQQLANAVNNLKGVSDNDDLSLEAMETISRFSLLSQELDAVTDFITSHSSSAPAAASSSPLSPSSNRGLDDYVATTFHCHLFPSFHYGDGELRMSIETVGTFLSEHNMDFNAWVRNSLLYAPREAVARERVEALRRSASKSIATGGPPAFNQEMLAKVPKTDLNLVTTAFAALELFAENNRDNKEARQTKALPYIANSDSFSAVIAKAKSLGLKADKGDIVWSPNPVDSANANGGGESAKHQANLLFEAMINSKKPAIAHNSWSDLLFLYRAFHSTPLTSYEHFKSTLGALFPTLYDTRTLSSLEINHGFGQVRGQLDRTYQLFKREHEARTVRVVMTDGFSEGSGAAHNAGYDAFITGSLFLYVSAEMRKHEGLTVELFNGVLPVYASIFSISLHTEHDYLVQARSAPVFYCVPGPGARGGIFADRVASIMRKANLPSIPMNCGDSALLFVIGSARGTGSLLNSSITAALRDVEKSLSGASVIDMKVDEFLQTTNGKIQFFPLGDYRQ</sequence>
<protein>
    <submittedName>
        <fullName evidence="2">Ribonuclease, putative</fullName>
    </submittedName>
</protein>
<dbReference type="AlphaFoldDB" id="A0A0S4IR41"/>
<evidence type="ECO:0000313" key="3">
    <source>
        <dbReference type="Proteomes" id="UP000051952"/>
    </source>
</evidence>
<proteinExistence type="inferred from homology"/>
<evidence type="ECO:0000256" key="1">
    <source>
        <dbReference type="ARBA" id="ARBA00008372"/>
    </source>
</evidence>
<dbReference type="PANTHER" id="PTHR15092:SF46">
    <property type="entry name" value="PUTATIVE-RELATED"/>
    <property type="match status" value="1"/>
</dbReference>
<dbReference type="InterPro" id="IPR012337">
    <property type="entry name" value="RNaseH-like_sf"/>
</dbReference>
<dbReference type="Pfam" id="PF04857">
    <property type="entry name" value="CAF1"/>
    <property type="match status" value="1"/>
</dbReference>
<dbReference type="InterPro" id="IPR036397">
    <property type="entry name" value="RNaseH_sf"/>
</dbReference>
<dbReference type="EMBL" id="CYKH01000179">
    <property type="protein sequence ID" value="CUE75673.1"/>
    <property type="molecule type" value="Genomic_DNA"/>
</dbReference>
<dbReference type="Proteomes" id="UP000051952">
    <property type="component" value="Unassembled WGS sequence"/>
</dbReference>
<dbReference type="GO" id="GO:0003723">
    <property type="term" value="F:RNA binding"/>
    <property type="evidence" value="ECO:0007669"/>
    <property type="project" value="TreeGrafter"/>
</dbReference>
<dbReference type="InterPro" id="IPR006941">
    <property type="entry name" value="RNase_CAF1"/>
</dbReference>
<dbReference type="Gene3D" id="3.30.420.10">
    <property type="entry name" value="Ribonuclease H-like superfamily/Ribonuclease H"/>
    <property type="match status" value="1"/>
</dbReference>
<comment type="similarity">
    <text evidence="1">Belongs to the CAF1 family.</text>
</comment>
<dbReference type="GO" id="GO:0000175">
    <property type="term" value="F:3'-5'-RNA exonuclease activity"/>
    <property type="evidence" value="ECO:0007669"/>
    <property type="project" value="TreeGrafter"/>
</dbReference>
<dbReference type="OrthoDB" id="414075at2759"/>
<accession>A0A0S4IR41</accession>
<keyword evidence="3" id="KW-1185">Reference proteome</keyword>
<dbReference type="SUPFAM" id="SSF53098">
    <property type="entry name" value="Ribonuclease H-like"/>
    <property type="match status" value="1"/>
</dbReference>
<dbReference type="VEuPathDB" id="TriTrypDB:BSAL_56050"/>
<reference evidence="3" key="1">
    <citation type="submission" date="2015-09" db="EMBL/GenBank/DDBJ databases">
        <authorList>
            <consortium name="Pathogen Informatics"/>
        </authorList>
    </citation>
    <scope>NUCLEOTIDE SEQUENCE [LARGE SCALE GENOMIC DNA]</scope>
    <source>
        <strain evidence="3">Lake Konstanz</strain>
    </source>
</reference>
<dbReference type="PANTHER" id="PTHR15092">
    <property type="entry name" value="POLY A -SPECIFIC RIBONUCLEASE/TARGET OF EGR1, MEMBER 1"/>
    <property type="match status" value="1"/>
</dbReference>
<name>A0A0S4IR41_BODSA</name>
<organism evidence="2 3">
    <name type="scientific">Bodo saltans</name>
    <name type="common">Flagellated protozoan</name>
    <dbReference type="NCBI Taxonomy" id="75058"/>
    <lineage>
        <taxon>Eukaryota</taxon>
        <taxon>Discoba</taxon>
        <taxon>Euglenozoa</taxon>
        <taxon>Kinetoplastea</taxon>
        <taxon>Metakinetoplastina</taxon>
        <taxon>Eubodonida</taxon>
        <taxon>Bodonidae</taxon>
        <taxon>Bodo</taxon>
    </lineage>
</organism>
<gene>
    <name evidence="2" type="ORF">BSAL_56050</name>
</gene>